<keyword evidence="1" id="KW-1133">Transmembrane helix</keyword>
<keyword evidence="1" id="KW-0472">Membrane</keyword>
<feature type="transmembrane region" description="Helical" evidence="1">
    <location>
        <begin position="83"/>
        <end position="103"/>
    </location>
</feature>
<reference evidence="2 3" key="1">
    <citation type="journal article" date="2016" name="Nat. Commun.">
        <title>Thousands of microbial genomes shed light on interconnected biogeochemical processes in an aquifer system.</title>
        <authorList>
            <person name="Anantharaman K."/>
            <person name="Brown C.T."/>
            <person name="Hug L.A."/>
            <person name="Sharon I."/>
            <person name="Castelle C.J."/>
            <person name="Probst A.J."/>
            <person name="Thomas B.C."/>
            <person name="Singh A."/>
            <person name="Wilkins M.J."/>
            <person name="Karaoz U."/>
            <person name="Brodie E.L."/>
            <person name="Williams K.H."/>
            <person name="Hubbard S.S."/>
            <person name="Banfield J.F."/>
        </authorList>
    </citation>
    <scope>NUCLEOTIDE SEQUENCE [LARGE SCALE GENOMIC DNA]</scope>
</reference>
<evidence type="ECO:0000313" key="3">
    <source>
        <dbReference type="Proteomes" id="UP000176424"/>
    </source>
</evidence>
<dbReference type="AlphaFoldDB" id="A0A1F4ZUY0"/>
<dbReference type="InterPro" id="IPR043993">
    <property type="entry name" value="T4SS_pilin"/>
</dbReference>
<organism evidence="2 3">
    <name type="scientific">Candidatus Amesbacteria bacterium RIFOXYB1_FULL_44_23</name>
    <dbReference type="NCBI Taxonomy" id="1797263"/>
    <lineage>
        <taxon>Bacteria</taxon>
        <taxon>Candidatus Amesiibacteriota</taxon>
    </lineage>
</organism>
<dbReference type="Proteomes" id="UP000176424">
    <property type="component" value="Unassembled WGS sequence"/>
</dbReference>
<evidence type="ECO:0000256" key="1">
    <source>
        <dbReference type="SAM" id="Phobius"/>
    </source>
</evidence>
<protein>
    <submittedName>
        <fullName evidence="2">Uncharacterized protein</fullName>
    </submittedName>
</protein>
<gene>
    <name evidence="2" type="ORF">A2397_03855</name>
</gene>
<proteinExistence type="predicted"/>
<feature type="transmembrane region" description="Helical" evidence="1">
    <location>
        <begin position="42"/>
        <end position="62"/>
    </location>
</feature>
<dbReference type="STRING" id="1797263.A2397_03855"/>
<evidence type="ECO:0000313" key="2">
    <source>
        <dbReference type="EMBL" id="OGD10151.1"/>
    </source>
</evidence>
<comment type="caution">
    <text evidence="2">The sequence shown here is derived from an EMBL/GenBank/DDBJ whole genome shotgun (WGS) entry which is preliminary data.</text>
</comment>
<keyword evidence="1" id="KW-0812">Transmembrane</keyword>
<accession>A0A1F4ZUY0</accession>
<sequence length="120" mass="13094">MMFKTLLAQGLPAPAAEQADVADIDARFQPLLAYTPAMFLRTLLNILLGAAGVVSFIFLLWGGLQWIMAGGDKEGTEKARKKITAALIGLAIVFSAYALLYILRVLFNIDLIQIDIRQIA</sequence>
<dbReference type="EMBL" id="MEXR01000012">
    <property type="protein sequence ID" value="OGD10151.1"/>
    <property type="molecule type" value="Genomic_DNA"/>
</dbReference>
<name>A0A1F4ZUY0_9BACT</name>
<dbReference type="Pfam" id="PF18895">
    <property type="entry name" value="T4SS_pilin"/>
    <property type="match status" value="1"/>
</dbReference>